<dbReference type="PANTHER" id="PTHR43213:SF5">
    <property type="entry name" value="BIFUNCTIONAL DTTP_UTP PYROPHOSPHATASE_METHYLTRANSFERASE PROTEIN-RELATED"/>
    <property type="match status" value="1"/>
</dbReference>
<dbReference type="GO" id="GO:0009117">
    <property type="term" value="P:nucleotide metabolic process"/>
    <property type="evidence" value="ECO:0007669"/>
    <property type="project" value="UniProtKB-KW"/>
</dbReference>
<dbReference type="InterPro" id="IPR003697">
    <property type="entry name" value="Maf-like"/>
</dbReference>
<comment type="catalytic activity">
    <reaction evidence="3">
        <text>a 2'-deoxyribonucleoside 5'-triphosphate + H2O = a 2'-deoxyribonucleoside 5'-phosphate + diphosphate + H(+)</text>
        <dbReference type="Rhea" id="RHEA:44644"/>
        <dbReference type="ChEBI" id="CHEBI:15377"/>
        <dbReference type="ChEBI" id="CHEBI:15378"/>
        <dbReference type="ChEBI" id="CHEBI:33019"/>
        <dbReference type="ChEBI" id="CHEBI:61560"/>
        <dbReference type="ChEBI" id="CHEBI:65317"/>
        <dbReference type="EC" id="3.6.1.9"/>
    </reaction>
</comment>
<comment type="subcellular location">
    <subcellularLocation>
        <location evidence="3">Cytoplasm</location>
    </subcellularLocation>
</comment>
<feature type="active site" description="Proton acceptor" evidence="3">
    <location>
        <position position="86"/>
    </location>
</feature>
<dbReference type="EC" id="3.6.1.9" evidence="3"/>
<protein>
    <recommendedName>
        <fullName evidence="3">Nucleoside triphosphate pyrophosphatase</fullName>
        <ecNumber evidence="3">3.6.1.9</ecNumber>
    </recommendedName>
    <alternativeName>
        <fullName evidence="3">Nucleotide pyrophosphatase</fullName>
        <shortName evidence="3">Nucleotide PPase</shortName>
    </alternativeName>
</protein>
<comment type="caution">
    <text evidence="3">Lacks conserved residue(s) required for the propagation of feature annotation.</text>
</comment>
<reference evidence="4" key="1">
    <citation type="submission" date="2019-11" db="EMBL/GenBank/DDBJ databases">
        <authorList>
            <person name="Feng L."/>
        </authorList>
    </citation>
    <scope>NUCLEOTIDE SEQUENCE</scope>
    <source>
        <strain evidence="4">AodontolyticusLFYP35</strain>
    </source>
</reference>
<dbReference type="CDD" id="cd00555">
    <property type="entry name" value="Maf"/>
    <property type="match status" value="1"/>
</dbReference>
<proteinExistence type="inferred from homology"/>
<organism evidence="4">
    <name type="scientific">Schaalia odontolytica</name>
    <dbReference type="NCBI Taxonomy" id="1660"/>
    <lineage>
        <taxon>Bacteria</taxon>
        <taxon>Bacillati</taxon>
        <taxon>Actinomycetota</taxon>
        <taxon>Actinomycetes</taxon>
        <taxon>Actinomycetales</taxon>
        <taxon>Actinomycetaceae</taxon>
        <taxon>Schaalia</taxon>
    </lineage>
</organism>
<evidence type="ECO:0000256" key="2">
    <source>
        <dbReference type="ARBA" id="ARBA00022801"/>
    </source>
</evidence>
<evidence type="ECO:0000313" key="4">
    <source>
        <dbReference type="EMBL" id="VYS98584.1"/>
    </source>
</evidence>
<dbReference type="PANTHER" id="PTHR43213">
    <property type="entry name" value="BIFUNCTIONAL DTTP/UTP PYROPHOSPHATASE/METHYLTRANSFERASE PROTEIN-RELATED"/>
    <property type="match status" value="1"/>
</dbReference>
<dbReference type="GO" id="GO:0047429">
    <property type="term" value="F:nucleoside triphosphate diphosphatase activity"/>
    <property type="evidence" value="ECO:0007669"/>
    <property type="project" value="UniProtKB-EC"/>
</dbReference>
<dbReference type="InterPro" id="IPR029001">
    <property type="entry name" value="ITPase-like_fam"/>
</dbReference>
<keyword evidence="3" id="KW-0963">Cytoplasm</keyword>
<name>A0A6N2SZG0_9ACTO</name>
<dbReference type="EMBL" id="CACRSM010000002">
    <property type="protein sequence ID" value="VYS98584.1"/>
    <property type="molecule type" value="Genomic_DNA"/>
</dbReference>
<comment type="similarity">
    <text evidence="3">Belongs to the Maf family.</text>
</comment>
<keyword evidence="3" id="KW-0546">Nucleotide metabolism</keyword>
<comment type="cofactor">
    <cofactor evidence="1 3">
        <name>a divalent metal cation</name>
        <dbReference type="ChEBI" id="CHEBI:60240"/>
    </cofactor>
</comment>
<dbReference type="AlphaFoldDB" id="A0A6N2SZG0"/>
<dbReference type="HAMAP" id="MF_00528">
    <property type="entry name" value="Maf"/>
    <property type="match status" value="1"/>
</dbReference>
<dbReference type="Pfam" id="PF02545">
    <property type="entry name" value="Maf"/>
    <property type="match status" value="1"/>
</dbReference>
<keyword evidence="2 3" id="KW-0378">Hydrolase</keyword>
<dbReference type="GO" id="GO:0005737">
    <property type="term" value="C:cytoplasm"/>
    <property type="evidence" value="ECO:0007669"/>
    <property type="project" value="UniProtKB-SubCell"/>
</dbReference>
<dbReference type="PIRSF" id="PIRSF006305">
    <property type="entry name" value="Maf"/>
    <property type="match status" value="1"/>
</dbReference>
<sequence>MHLVLASQSPARRRILQEAGITPIVKVSQVDEDSILDQIPSASPAEKVCALASAKGKAVASAICAGELSLDEASLPEGECVLVACDSMLEAGGELLGKPHDPQVALARVKALSKAHTTLWSGHYLAHMRWDKDGWKVLREDTRPSSTDIHFGSINDEEARAYVASGEPLEVAGSFTIDGLGGAFIEAIEGDHHNVIGISLPLIRTMMADMGLQWVSLWDRKGPDAH</sequence>
<accession>A0A6N2SZG0</accession>
<dbReference type="Gene3D" id="3.90.950.10">
    <property type="match status" value="1"/>
</dbReference>
<dbReference type="NCBIfam" id="TIGR00172">
    <property type="entry name" value="maf"/>
    <property type="match status" value="1"/>
</dbReference>
<evidence type="ECO:0000256" key="3">
    <source>
        <dbReference type="HAMAP-Rule" id="MF_00528"/>
    </source>
</evidence>
<evidence type="ECO:0000256" key="1">
    <source>
        <dbReference type="ARBA" id="ARBA00001968"/>
    </source>
</evidence>
<dbReference type="SUPFAM" id="SSF52972">
    <property type="entry name" value="ITPase-like"/>
    <property type="match status" value="1"/>
</dbReference>
<comment type="catalytic activity">
    <reaction evidence="3">
        <text>a ribonucleoside 5'-triphosphate + H2O = a ribonucleoside 5'-phosphate + diphosphate + H(+)</text>
        <dbReference type="Rhea" id="RHEA:23996"/>
        <dbReference type="ChEBI" id="CHEBI:15377"/>
        <dbReference type="ChEBI" id="CHEBI:15378"/>
        <dbReference type="ChEBI" id="CHEBI:33019"/>
        <dbReference type="ChEBI" id="CHEBI:58043"/>
        <dbReference type="ChEBI" id="CHEBI:61557"/>
        <dbReference type="EC" id="3.6.1.9"/>
    </reaction>
</comment>
<comment type="function">
    <text evidence="3">Nucleoside triphosphate pyrophosphatase. May have a dual role in cell division arrest and in preventing the incorporation of modified nucleotides into cellular nucleic acids.</text>
</comment>
<gene>
    <name evidence="4" type="primary">maf</name>
    <name evidence="4" type="ORF">AOLFYP35_01101</name>
</gene>